<sequence length="59" mass="6002">MERAAHPGAAGPFGASESPHRVPGPAVRDAAARDARHARPAGPDRPRAAGTAPRAVATW</sequence>
<organism evidence="2 3">
    <name type="scientific">Streptantibioticus cattleyicolor (strain ATCC 35852 / DSM 46488 / JCM 4925 / NBRC 14057 / NRRL 8057)</name>
    <name type="common">Streptomyces cattleya</name>
    <dbReference type="NCBI Taxonomy" id="1003195"/>
    <lineage>
        <taxon>Bacteria</taxon>
        <taxon>Bacillati</taxon>
        <taxon>Actinomycetota</taxon>
        <taxon>Actinomycetes</taxon>
        <taxon>Kitasatosporales</taxon>
        <taxon>Streptomycetaceae</taxon>
        <taxon>Streptantibioticus</taxon>
    </lineage>
</organism>
<gene>
    <name evidence="2" type="ordered locus">SCATT_02850</name>
</gene>
<evidence type="ECO:0000313" key="2">
    <source>
        <dbReference type="EMBL" id="AEW92656.1"/>
    </source>
</evidence>
<evidence type="ECO:0000313" key="3">
    <source>
        <dbReference type="Proteomes" id="UP000007842"/>
    </source>
</evidence>
<dbReference type="AlphaFoldDB" id="G8WMT6"/>
<dbReference type="PATRIC" id="fig|1003195.29.peg.279"/>
<dbReference type="KEGG" id="scy:SCATT_02850"/>
<evidence type="ECO:0000256" key="1">
    <source>
        <dbReference type="SAM" id="MobiDB-lite"/>
    </source>
</evidence>
<dbReference type="EMBL" id="CP003219">
    <property type="protein sequence ID" value="AEW92656.1"/>
    <property type="molecule type" value="Genomic_DNA"/>
</dbReference>
<dbReference type="HOGENOM" id="CLU_2958686_0_0_11"/>
<keyword evidence="3" id="KW-1185">Reference proteome</keyword>
<dbReference type="STRING" id="1003195.SCATT_02850"/>
<accession>G8WMT6</accession>
<reference evidence="3" key="1">
    <citation type="submission" date="2011-12" db="EMBL/GenBank/DDBJ databases">
        <title>Complete genome sequence of Streptomyces cattleya strain DSM 46488.</title>
        <authorList>
            <person name="Ou H.-Y."/>
            <person name="Li P."/>
            <person name="Zhao C."/>
            <person name="O'Hagan D."/>
            <person name="Deng Z."/>
        </authorList>
    </citation>
    <scope>NUCLEOTIDE SEQUENCE [LARGE SCALE GENOMIC DNA]</scope>
    <source>
        <strain evidence="3">ATCC 35852 / DSM 46488 / JCM 4925 / NBRC 14057 / NRRL 8057</strain>
    </source>
</reference>
<dbReference type="Proteomes" id="UP000007842">
    <property type="component" value="Chromosome"/>
</dbReference>
<feature type="compositionally biased region" description="Basic and acidic residues" evidence="1">
    <location>
        <begin position="30"/>
        <end position="47"/>
    </location>
</feature>
<feature type="compositionally biased region" description="Low complexity" evidence="1">
    <location>
        <begin position="1"/>
        <end position="29"/>
    </location>
</feature>
<name>G8WMT6_STREN</name>
<feature type="region of interest" description="Disordered" evidence="1">
    <location>
        <begin position="1"/>
        <end position="59"/>
    </location>
</feature>
<protein>
    <submittedName>
        <fullName evidence="2">Uncharacterized protein</fullName>
    </submittedName>
</protein>
<feature type="compositionally biased region" description="Low complexity" evidence="1">
    <location>
        <begin position="48"/>
        <end position="59"/>
    </location>
</feature>
<proteinExistence type="predicted"/>